<dbReference type="EMBL" id="KI397486">
    <property type="protein sequence ID" value="ERM95277.1"/>
    <property type="molecule type" value="Genomic_DNA"/>
</dbReference>
<sequence>MFKSIGTAVGGFISVYWKFLEFLPLSAIQLLVKAISPELILESIRISSNGLFFRVHRLQANTFRQSRPQVITSTSEMFLFTIFFPWLEFLTNWWLRLMEYAITAFRLPS</sequence>
<organism evidence="1 2">
    <name type="scientific">Amborella trichopoda</name>
    <dbReference type="NCBI Taxonomy" id="13333"/>
    <lineage>
        <taxon>Eukaryota</taxon>
        <taxon>Viridiplantae</taxon>
        <taxon>Streptophyta</taxon>
        <taxon>Embryophyta</taxon>
        <taxon>Tracheophyta</taxon>
        <taxon>Spermatophyta</taxon>
        <taxon>Magnoliopsida</taxon>
        <taxon>Amborellales</taxon>
        <taxon>Amborellaceae</taxon>
        <taxon>Amborella</taxon>
    </lineage>
</organism>
<accession>W1NHL4</accession>
<proteinExistence type="predicted"/>
<dbReference type="Gramene" id="ERM95277">
    <property type="protein sequence ID" value="ERM95277"/>
    <property type="gene ID" value="AMTR_s00008p00071980"/>
</dbReference>
<evidence type="ECO:0000313" key="2">
    <source>
        <dbReference type="Proteomes" id="UP000017836"/>
    </source>
</evidence>
<protein>
    <submittedName>
        <fullName evidence="1">Uncharacterized protein</fullName>
    </submittedName>
</protein>
<evidence type="ECO:0000313" key="1">
    <source>
        <dbReference type="EMBL" id="ERM95277.1"/>
    </source>
</evidence>
<dbReference type="HOGENOM" id="CLU_2187441_0_0_1"/>
<keyword evidence="2" id="KW-1185">Reference proteome</keyword>
<dbReference type="AlphaFoldDB" id="W1NHL4"/>
<name>W1NHL4_AMBTC</name>
<reference evidence="2" key="1">
    <citation type="journal article" date="2013" name="Science">
        <title>The Amborella genome and the evolution of flowering plants.</title>
        <authorList>
            <consortium name="Amborella Genome Project"/>
        </authorList>
    </citation>
    <scope>NUCLEOTIDE SEQUENCE [LARGE SCALE GENOMIC DNA]</scope>
</reference>
<gene>
    <name evidence="1" type="ORF">AMTR_s00008p00071980</name>
</gene>
<dbReference type="Proteomes" id="UP000017836">
    <property type="component" value="Unassembled WGS sequence"/>
</dbReference>